<dbReference type="EMBL" id="HACM01009613">
    <property type="protein sequence ID" value="CRZ10055.1"/>
    <property type="molecule type" value="Transcribed_RNA"/>
</dbReference>
<evidence type="ECO:0000313" key="2">
    <source>
        <dbReference type="EMBL" id="CRZ10055.1"/>
    </source>
</evidence>
<organism evidence="2">
    <name type="scientific">Spongospora subterranea</name>
    <dbReference type="NCBI Taxonomy" id="70186"/>
    <lineage>
        <taxon>Eukaryota</taxon>
        <taxon>Sar</taxon>
        <taxon>Rhizaria</taxon>
        <taxon>Endomyxa</taxon>
        <taxon>Phytomyxea</taxon>
        <taxon>Plasmodiophorida</taxon>
        <taxon>Plasmodiophoridae</taxon>
        <taxon>Spongospora</taxon>
    </lineage>
</organism>
<reference evidence="2" key="1">
    <citation type="submission" date="2015-04" db="EMBL/GenBank/DDBJ databases">
        <title>The genome sequence of the plant pathogenic Rhizarian Plasmodiophora brassicae reveals insights in its biotrophic life cycle and the origin of chitin synthesis.</title>
        <authorList>
            <person name="Schwelm A."/>
            <person name="Fogelqvist J."/>
            <person name="Knaust A."/>
            <person name="Julke S."/>
            <person name="Lilja T."/>
            <person name="Dhandapani V."/>
            <person name="Bonilla-Rosso G."/>
            <person name="Karlsson M."/>
            <person name="Shevchenko A."/>
            <person name="Choi S.R."/>
            <person name="Kim H.G."/>
            <person name="Park J.Y."/>
            <person name="Lim Y.P."/>
            <person name="Ludwig-Muller J."/>
            <person name="Dixelius C."/>
        </authorList>
    </citation>
    <scope>NUCLEOTIDE SEQUENCE</scope>
    <source>
        <tissue evidence="2">Potato root galls</tissue>
    </source>
</reference>
<evidence type="ECO:0000256" key="1">
    <source>
        <dbReference type="SAM" id="MobiDB-lite"/>
    </source>
</evidence>
<proteinExistence type="predicted"/>
<accession>A0A0H5R7C5</accession>
<name>A0A0H5R7C5_9EUKA</name>
<feature type="region of interest" description="Disordered" evidence="1">
    <location>
        <begin position="114"/>
        <end position="156"/>
    </location>
</feature>
<dbReference type="AlphaFoldDB" id="A0A0H5R7C5"/>
<protein>
    <submittedName>
        <fullName evidence="2">Uncharacterized protein</fullName>
    </submittedName>
</protein>
<sequence>MDEDGIIGLSQDVRHIKQPKLITPTRKERHRRVPLVPEFGADLDRDILRHIESRPRPIPPYLKEWTPPSLGRLLKFAPPKPTTTNTDPGIRSSNETIRLLESLVEHSAHTFPCKRSAPSCESSLTSKRPRTSEDVCLSPKPESSASSSSSASRHHRLSQFAAAAKSSQLLQNVV</sequence>